<feature type="region of interest" description="Disordered" evidence="1">
    <location>
        <begin position="183"/>
        <end position="244"/>
    </location>
</feature>
<reference evidence="3 4" key="1">
    <citation type="submission" date="2019-07" db="EMBL/GenBank/DDBJ databases">
        <title>Whole genome shotgun sequence of Terrabacter aerolatus NBRC 106305.</title>
        <authorList>
            <person name="Hosoyama A."/>
            <person name="Uohara A."/>
            <person name="Ohji S."/>
            <person name="Ichikawa N."/>
        </authorList>
    </citation>
    <scope>NUCLEOTIDE SEQUENCE [LARGE SCALE GENOMIC DNA]</scope>
    <source>
        <strain evidence="3 4">NBRC 106305</strain>
    </source>
</reference>
<proteinExistence type="predicted"/>
<gene>
    <name evidence="3" type="ORF">TAE01_01860</name>
</gene>
<sequence length="244" mass="24546">MGLQRERVPAGAAVILGVLLALPTVVSPTWRLTTLDSQSGVVLFDQQDWSWGRTRLLGAGGAVTQDVWNPLGLAVLVVLLALAAVGAAAWLVSSAPWVRVAAPLATAALLGQLLAFAAARLGRPVRDDVHGLAASGASTSVGMLETGAVVVLLVAVALLALSSAGGRMPSAWVARARALGGPVDDDGARPSGARAGGRPVRVVSRPAGEHLAGPPVGLRDSGSDSGTGTGSDSGSDGDRRRSRP</sequence>
<name>A0A512CVZ1_9MICO</name>
<feature type="compositionally biased region" description="Low complexity" evidence="1">
    <location>
        <begin position="189"/>
        <end position="206"/>
    </location>
</feature>
<keyword evidence="2" id="KW-0812">Transmembrane</keyword>
<dbReference type="Proteomes" id="UP000321534">
    <property type="component" value="Unassembled WGS sequence"/>
</dbReference>
<evidence type="ECO:0000256" key="2">
    <source>
        <dbReference type="SAM" id="Phobius"/>
    </source>
</evidence>
<evidence type="ECO:0000256" key="1">
    <source>
        <dbReference type="SAM" id="MobiDB-lite"/>
    </source>
</evidence>
<feature type="transmembrane region" description="Helical" evidence="2">
    <location>
        <begin position="141"/>
        <end position="161"/>
    </location>
</feature>
<feature type="transmembrane region" description="Helical" evidence="2">
    <location>
        <begin position="71"/>
        <end position="93"/>
    </location>
</feature>
<organism evidence="3 4">
    <name type="scientific">Terrabacter aerolatus</name>
    <dbReference type="NCBI Taxonomy" id="422442"/>
    <lineage>
        <taxon>Bacteria</taxon>
        <taxon>Bacillati</taxon>
        <taxon>Actinomycetota</taxon>
        <taxon>Actinomycetes</taxon>
        <taxon>Micrococcales</taxon>
        <taxon>Intrasporangiaceae</taxon>
        <taxon>Terrabacter</taxon>
    </lineage>
</organism>
<dbReference type="AlphaFoldDB" id="A0A512CVZ1"/>
<evidence type="ECO:0000313" key="3">
    <source>
        <dbReference type="EMBL" id="GEO28376.1"/>
    </source>
</evidence>
<keyword evidence="2" id="KW-1133">Transmembrane helix</keyword>
<dbReference type="RefSeq" id="WP_147062470.1">
    <property type="nucleotide sequence ID" value="NZ_BAAARO010000025.1"/>
</dbReference>
<feature type="transmembrane region" description="Helical" evidence="2">
    <location>
        <begin position="12"/>
        <end position="30"/>
    </location>
</feature>
<feature type="transmembrane region" description="Helical" evidence="2">
    <location>
        <begin position="100"/>
        <end position="121"/>
    </location>
</feature>
<protein>
    <submittedName>
        <fullName evidence="3">Uncharacterized protein</fullName>
    </submittedName>
</protein>
<accession>A0A512CVZ1</accession>
<dbReference type="EMBL" id="BJYX01000001">
    <property type="protein sequence ID" value="GEO28376.1"/>
    <property type="molecule type" value="Genomic_DNA"/>
</dbReference>
<keyword evidence="4" id="KW-1185">Reference proteome</keyword>
<evidence type="ECO:0000313" key="4">
    <source>
        <dbReference type="Proteomes" id="UP000321534"/>
    </source>
</evidence>
<keyword evidence="2" id="KW-0472">Membrane</keyword>
<comment type="caution">
    <text evidence="3">The sequence shown here is derived from an EMBL/GenBank/DDBJ whole genome shotgun (WGS) entry which is preliminary data.</text>
</comment>